<name>A0A923KV08_9FIRM</name>
<keyword evidence="2" id="KW-1185">Reference proteome</keyword>
<comment type="caution">
    <text evidence="1">The sequence shown here is derived from an EMBL/GenBank/DDBJ whole genome shotgun (WGS) entry which is preliminary data.</text>
</comment>
<dbReference type="InterPro" id="IPR037233">
    <property type="entry name" value="CcmK-like_sf"/>
</dbReference>
<dbReference type="OrthoDB" id="3182611at2"/>
<gene>
    <name evidence="1" type="ORF">GH810_01625</name>
</gene>
<evidence type="ECO:0000313" key="1">
    <source>
        <dbReference type="EMBL" id="MBC3887015.1"/>
    </source>
</evidence>
<reference evidence="1" key="1">
    <citation type="submission" date="2019-10" db="EMBL/GenBank/DDBJ databases">
        <authorList>
            <person name="Ross D.E."/>
            <person name="Gulliver D."/>
        </authorList>
    </citation>
    <scope>NUCLEOTIDE SEQUENCE</scope>
    <source>
        <strain evidence="1">DER-2019</strain>
    </source>
</reference>
<dbReference type="EMBL" id="WJBD01000001">
    <property type="protein sequence ID" value="MBC3887015.1"/>
    <property type="molecule type" value="Genomic_DNA"/>
</dbReference>
<reference evidence="1" key="2">
    <citation type="submission" date="2020-10" db="EMBL/GenBank/DDBJ databases">
        <title>Comparative genomics of the Acetobacterium genus.</title>
        <authorList>
            <person name="Marshall C."/>
            <person name="May H."/>
            <person name="Norman S."/>
        </authorList>
    </citation>
    <scope>NUCLEOTIDE SEQUENCE</scope>
    <source>
        <strain evidence="1">DER-2019</strain>
    </source>
</reference>
<accession>A0A923KV08</accession>
<dbReference type="AlphaFoldDB" id="A0A923KV08"/>
<organism evidence="1 2">
    <name type="scientific">Acetobacterium paludosum</name>
    <dbReference type="NCBI Taxonomy" id="52693"/>
    <lineage>
        <taxon>Bacteria</taxon>
        <taxon>Bacillati</taxon>
        <taxon>Bacillota</taxon>
        <taxon>Clostridia</taxon>
        <taxon>Eubacteriales</taxon>
        <taxon>Eubacteriaceae</taxon>
        <taxon>Acetobacterium</taxon>
    </lineage>
</organism>
<proteinExistence type="predicted"/>
<dbReference type="Gene3D" id="3.30.70.1710">
    <property type="match status" value="1"/>
</dbReference>
<sequence length="100" mass="10768">MKIELINGVSRGTLEITARKAADKKVAERILQNEFTAMGLCQGDVVSILVASDIAEKTSEVVVSELNGMCPQHITCLGIFGDVTSVEESLAAIESRFNKK</sequence>
<dbReference type="RefSeq" id="WP_148565627.1">
    <property type="nucleotide sequence ID" value="NZ_RXYA01000001.1"/>
</dbReference>
<dbReference type="SUPFAM" id="SSF143414">
    <property type="entry name" value="CcmK-like"/>
    <property type="match status" value="1"/>
</dbReference>
<evidence type="ECO:0000313" key="2">
    <source>
        <dbReference type="Proteomes" id="UP000616595"/>
    </source>
</evidence>
<dbReference type="Proteomes" id="UP000616595">
    <property type="component" value="Unassembled WGS sequence"/>
</dbReference>
<protein>
    <submittedName>
        <fullName evidence="1">BMC domain protein</fullName>
    </submittedName>
</protein>